<dbReference type="PANTHER" id="PTHR32096:SF80">
    <property type="entry name" value="WRKY TRANSCRIPTION FACTOR 27-RELATED"/>
    <property type="match status" value="1"/>
</dbReference>
<keyword evidence="9" id="KW-1185">Reference proteome</keyword>
<evidence type="ECO:0000256" key="6">
    <source>
        <dbReference type="SAM" id="MobiDB-lite"/>
    </source>
</evidence>
<keyword evidence="4" id="KW-0804">Transcription</keyword>
<evidence type="ECO:0000256" key="1">
    <source>
        <dbReference type="ARBA" id="ARBA00004123"/>
    </source>
</evidence>
<dbReference type="InterPro" id="IPR003657">
    <property type="entry name" value="WRKY_dom"/>
</dbReference>
<evidence type="ECO:0000313" key="9">
    <source>
        <dbReference type="Proteomes" id="UP001370490"/>
    </source>
</evidence>
<gene>
    <name evidence="8" type="ORF">RJ641_007604</name>
</gene>
<dbReference type="Pfam" id="PF03106">
    <property type="entry name" value="WRKY"/>
    <property type="match status" value="1"/>
</dbReference>
<evidence type="ECO:0000256" key="3">
    <source>
        <dbReference type="ARBA" id="ARBA00023125"/>
    </source>
</evidence>
<protein>
    <submittedName>
        <fullName evidence="8">WRKY domain</fullName>
    </submittedName>
</protein>
<dbReference type="Proteomes" id="UP001370490">
    <property type="component" value="Unassembled WGS sequence"/>
</dbReference>
<keyword evidence="2" id="KW-0805">Transcription regulation</keyword>
<evidence type="ECO:0000259" key="7">
    <source>
        <dbReference type="PROSITE" id="PS50811"/>
    </source>
</evidence>
<feature type="compositionally biased region" description="Low complexity" evidence="6">
    <location>
        <begin position="72"/>
        <end position="99"/>
    </location>
</feature>
<dbReference type="SUPFAM" id="SSF118290">
    <property type="entry name" value="WRKY DNA-binding domain"/>
    <property type="match status" value="1"/>
</dbReference>
<dbReference type="AlphaFoldDB" id="A0AAN8V1I8"/>
<proteinExistence type="predicted"/>
<dbReference type="GO" id="GO:0000976">
    <property type="term" value="F:transcription cis-regulatory region binding"/>
    <property type="evidence" value="ECO:0007669"/>
    <property type="project" value="TreeGrafter"/>
</dbReference>
<dbReference type="Gene3D" id="2.20.25.80">
    <property type="entry name" value="WRKY domain"/>
    <property type="match status" value="1"/>
</dbReference>
<dbReference type="InterPro" id="IPR036576">
    <property type="entry name" value="WRKY_dom_sf"/>
</dbReference>
<dbReference type="GO" id="GO:0003700">
    <property type="term" value="F:DNA-binding transcription factor activity"/>
    <property type="evidence" value="ECO:0007669"/>
    <property type="project" value="InterPro"/>
</dbReference>
<feature type="compositionally biased region" description="Polar residues" evidence="6">
    <location>
        <begin position="46"/>
        <end position="61"/>
    </location>
</feature>
<sequence>MTRNYYRCSSSKGCGARKQVERSHTDPNMFIVTYTGEHIHPRPTHRNSLAGSTRNKPSSAARTPVPGEDETTTATTSNALCASSSSPTSLSPTTPLTAATEEEIAKQNRVEDDEMVEEENDVDDNDNDGEGDGDDDDDILIPNMVLNEDLFMGFEELEKSFPAGNWGGGSAS</sequence>
<feature type="compositionally biased region" description="Acidic residues" evidence="6">
    <location>
        <begin position="111"/>
        <end position="139"/>
    </location>
</feature>
<keyword evidence="3" id="KW-0238">DNA-binding</keyword>
<evidence type="ECO:0000256" key="5">
    <source>
        <dbReference type="ARBA" id="ARBA00023242"/>
    </source>
</evidence>
<dbReference type="EMBL" id="JBAMMX010000015">
    <property type="protein sequence ID" value="KAK6925885.1"/>
    <property type="molecule type" value="Genomic_DNA"/>
</dbReference>
<dbReference type="PROSITE" id="PS50811">
    <property type="entry name" value="WRKY"/>
    <property type="match status" value="1"/>
</dbReference>
<dbReference type="InterPro" id="IPR044810">
    <property type="entry name" value="WRKY_plant"/>
</dbReference>
<dbReference type="SMART" id="SM00774">
    <property type="entry name" value="WRKY"/>
    <property type="match status" value="1"/>
</dbReference>
<name>A0AAN8V1I8_9MAGN</name>
<accession>A0AAN8V1I8</accession>
<dbReference type="PANTHER" id="PTHR32096">
    <property type="entry name" value="WRKY TRANSCRIPTION FACTOR 30-RELATED-RELATED"/>
    <property type="match status" value="1"/>
</dbReference>
<reference evidence="8 9" key="1">
    <citation type="submission" date="2023-12" db="EMBL/GenBank/DDBJ databases">
        <title>A high-quality genome assembly for Dillenia turbinata (Dilleniales).</title>
        <authorList>
            <person name="Chanderbali A."/>
        </authorList>
    </citation>
    <scope>NUCLEOTIDE SEQUENCE [LARGE SCALE GENOMIC DNA]</scope>
    <source>
        <strain evidence="8">LSX21</strain>
        <tissue evidence="8">Leaf</tissue>
    </source>
</reference>
<organism evidence="8 9">
    <name type="scientific">Dillenia turbinata</name>
    <dbReference type="NCBI Taxonomy" id="194707"/>
    <lineage>
        <taxon>Eukaryota</taxon>
        <taxon>Viridiplantae</taxon>
        <taxon>Streptophyta</taxon>
        <taxon>Embryophyta</taxon>
        <taxon>Tracheophyta</taxon>
        <taxon>Spermatophyta</taxon>
        <taxon>Magnoliopsida</taxon>
        <taxon>eudicotyledons</taxon>
        <taxon>Gunneridae</taxon>
        <taxon>Pentapetalae</taxon>
        <taxon>Dilleniales</taxon>
        <taxon>Dilleniaceae</taxon>
        <taxon>Dillenia</taxon>
    </lineage>
</organism>
<dbReference type="GO" id="GO:0005634">
    <property type="term" value="C:nucleus"/>
    <property type="evidence" value="ECO:0007669"/>
    <property type="project" value="UniProtKB-SubCell"/>
</dbReference>
<feature type="domain" description="WRKY" evidence="7">
    <location>
        <begin position="1"/>
        <end position="43"/>
    </location>
</feature>
<comment type="subcellular location">
    <subcellularLocation>
        <location evidence="1">Nucleus</location>
    </subcellularLocation>
</comment>
<keyword evidence="5" id="KW-0539">Nucleus</keyword>
<evidence type="ECO:0000256" key="4">
    <source>
        <dbReference type="ARBA" id="ARBA00023163"/>
    </source>
</evidence>
<comment type="caution">
    <text evidence="8">The sequence shown here is derived from an EMBL/GenBank/DDBJ whole genome shotgun (WGS) entry which is preliminary data.</text>
</comment>
<evidence type="ECO:0000256" key="2">
    <source>
        <dbReference type="ARBA" id="ARBA00023015"/>
    </source>
</evidence>
<feature type="region of interest" description="Disordered" evidence="6">
    <location>
        <begin position="35"/>
        <end position="142"/>
    </location>
</feature>
<evidence type="ECO:0000313" key="8">
    <source>
        <dbReference type="EMBL" id="KAK6925885.1"/>
    </source>
</evidence>